<dbReference type="PANTHER" id="PTHR30532">
    <property type="entry name" value="IRON III DICITRATE-BINDING PERIPLASMIC PROTEIN"/>
    <property type="match status" value="1"/>
</dbReference>
<evidence type="ECO:0000313" key="9">
    <source>
        <dbReference type="Proteomes" id="UP000186104"/>
    </source>
</evidence>
<keyword evidence="9" id="KW-1185">Reference proteome</keyword>
<dbReference type="STRING" id="499555.BJL86_2501"/>
<name>A0A173LLW2_9ACTN</name>
<dbReference type="PROSITE" id="PS51257">
    <property type="entry name" value="PROKAR_LIPOPROTEIN"/>
    <property type="match status" value="1"/>
</dbReference>
<dbReference type="InterPro" id="IPR002491">
    <property type="entry name" value="ABC_transptr_periplasmic_BD"/>
</dbReference>
<proteinExistence type="inferred from homology"/>
<dbReference type="PROSITE" id="PS50983">
    <property type="entry name" value="FE_B12_PBP"/>
    <property type="match status" value="1"/>
</dbReference>
<dbReference type="InterPro" id="IPR051313">
    <property type="entry name" value="Bact_iron-sidero_bind"/>
</dbReference>
<dbReference type="OrthoDB" id="63946at2"/>
<dbReference type="AlphaFoldDB" id="A0A173LLW2"/>
<dbReference type="PANTHER" id="PTHR30532:SF28">
    <property type="entry name" value="PETROBACTIN-BINDING PROTEIN YCLQ"/>
    <property type="match status" value="1"/>
</dbReference>
<dbReference type="RefSeq" id="WP_067477716.1">
    <property type="nucleotide sequence ID" value="NZ_CP015961.1"/>
</dbReference>
<keyword evidence="3" id="KW-0813">Transport</keyword>
<dbReference type="Pfam" id="PF01497">
    <property type="entry name" value="Peripla_BP_2"/>
    <property type="match status" value="1"/>
</dbReference>
<organism evidence="8 9">
    <name type="scientific">Dietzia timorensis</name>
    <dbReference type="NCBI Taxonomy" id="499555"/>
    <lineage>
        <taxon>Bacteria</taxon>
        <taxon>Bacillati</taxon>
        <taxon>Actinomycetota</taxon>
        <taxon>Actinomycetes</taxon>
        <taxon>Mycobacteriales</taxon>
        <taxon>Dietziaceae</taxon>
        <taxon>Dietzia</taxon>
    </lineage>
</organism>
<evidence type="ECO:0000256" key="3">
    <source>
        <dbReference type="ARBA" id="ARBA00022448"/>
    </source>
</evidence>
<feature type="domain" description="Fe/B12 periplasmic-binding" evidence="7">
    <location>
        <begin position="67"/>
        <end position="338"/>
    </location>
</feature>
<dbReference type="GO" id="GO:0030288">
    <property type="term" value="C:outer membrane-bounded periplasmic space"/>
    <property type="evidence" value="ECO:0007669"/>
    <property type="project" value="TreeGrafter"/>
</dbReference>
<protein>
    <submittedName>
        <fullName evidence="8">Putative ABC transporter solute-binding protein YclQ</fullName>
    </submittedName>
</protein>
<evidence type="ECO:0000313" key="8">
    <source>
        <dbReference type="EMBL" id="ANI93265.1"/>
    </source>
</evidence>
<evidence type="ECO:0000256" key="6">
    <source>
        <dbReference type="SAM" id="SignalP"/>
    </source>
</evidence>
<feature type="region of interest" description="Disordered" evidence="5">
    <location>
        <begin position="336"/>
        <end position="366"/>
    </location>
</feature>
<dbReference type="Gene3D" id="3.40.50.1980">
    <property type="entry name" value="Nitrogenase molybdenum iron protein domain"/>
    <property type="match status" value="2"/>
</dbReference>
<evidence type="ECO:0000256" key="4">
    <source>
        <dbReference type="ARBA" id="ARBA00022729"/>
    </source>
</evidence>
<dbReference type="SUPFAM" id="SSF53807">
    <property type="entry name" value="Helical backbone' metal receptor"/>
    <property type="match status" value="1"/>
</dbReference>
<dbReference type="EMBL" id="CP015961">
    <property type="protein sequence ID" value="ANI93265.1"/>
    <property type="molecule type" value="Genomic_DNA"/>
</dbReference>
<keyword evidence="4 6" id="KW-0732">Signal</keyword>
<evidence type="ECO:0000256" key="5">
    <source>
        <dbReference type="SAM" id="MobiDB-lite"/>
    </source>
</evidence>
<feature type="signal peptide" evidence="6">
    <location>
        <begin position="1"/>
        <end position="27"/>
    </location>
</feature>
<comment type="similarity">
    <text evidence="2">Belongs to the bacterial solute-binding protein 8 family.</text>
</comment>
<evidence type="ECO:0000259" key="7">
    <source>
        <dbReference type="PROSITE" id="PS50983"/>
    </source>
</evidence>
<reference evidence="8 9" key="1">
    <citation type="submission" date="2016-06" db="EMBL/GenBank/DDBJ databases">
        <title>Complete genome sequence of a saline-alkali tolerant type strain Dietzia timorensis ID05-A0528T.</title>
        <authorList>
            <person name="Wu X."/>
        </authorList>
    </citation>
    <scope>NUCLEOTIDE SEQUENCE [LARGE SCALE GENOMIC DNA]</scope>
    <source>
        <strain evidence="8 9">ID05-A0528</strain>
    </source>
</reference>
<dbReference type="GO" id="GO:1901678">
    <property type="term" value="P:iron coordination entity transport"/>
    <property type="evidence" value="ECO:0007669"/>
    <property type="project" value="UniProtKB-ARBA"/>
</dbReference>
<feature type="chain" id="PRO_5039553327" evidence="6">
    <location>
        <begin position="28"/>
        <end position="366"/>
    </location>
</feature>
<gene>
    <name evidence="8" type="ORF">BJL86_2501</name>
</gene>
<evidence type="ECO:0000256" key="1">
    <source>
        <dbReference type="ARBA" id="ARBA00004196"/>
    </source>
</evidence>
<evidence type="ECO:0000256" key="2">
    <source>
        <dbReference type="ARBA" id="ARBA00008814"/>
    </source>
</evidence>
<dbReference type="Proteomes" id="UP000186104">
    <property type="component" value="Chromosome"/>
</dbReference>
<comment type="subcellular location">
    <subcellularLocation>
        <location evidence="1">Cell envelope</location>
    </subcellularLocation>
</comment>
<sequence>MRVTSTITTSRSRAIFAGFAAAALVLAGCSSDEGSDSTDGGNVDNAASEVEIEDNEGAKTVPSPPSSVVALDNRTFETLDSWDVELSAAARSLMPDTNSMVDDESIPDVGNHREPNLETIVAAEPDVVISGQRFTQFNEEIAGLVPDAEIIDLEPRDGEDFDEELKRQTTTLGEIFQKQDEAQVLVDEFDASIERVENAYDSETSVMAVNTSGGNINYLAPTVGRTLGPVFDIFDFSPALEVDDASDDHQGDDISVEAIADSNPDLILVMDRDAAVGADEEGYTPANALIEESPALQNVGAVQDGNIVIMPEDTYTNEGIQTYTEFFNSLADALESGAGAGAEGDDAEGADAQATAEATNDDEAEN</sequence>
<accession>A0A173LLW2</accession>
<dbReference type="KEGG" id="dtm:BJL86_2501"/>